<feature type="compositionally biased region" description="Pro residues" evidence="1">
    <location>
        <begin position="50"/>
        <end position="61"/>
    </location>
</feature>
<dbReference type="InterPro" id="IPR015889">
    <property type="entry name" value="Intradiol_dOase_core"/>
</dbReference>
<feature type="domain" description="Intradiol ring-cleavage dioxygenases" evidence="2">
    <location>
        <begin position="92"/>
        <end position="194"/>
    </location>
</feature>
<dbReference type="GO" id="GO:0016702">
    <property type="term" value="F:oxidoreductase activity, acting on single donors with incorporation of molecular oxygen, incorporation of two atoms of oxygen"/>
    <property type="evidence" value="ECO:0007669"/>
    <property type="project" value="InterPro"/>
</dbReference>
<dbReference type="PANTHER" id="PTHR34315">
    <property type="match status" value="1"/>
</dbReference>
<dbReference type="Proteomes" id="UP000619376">
    <property type="component" value="Unassembled WGS sequence"/>
</dbReference>
<dbReference type="EMBL" id="JACHFK010000012">
    <property type="protein sequence ID" value="MBB5378429.1"/>
    <property type="molecule type" value="Genomic_DNA"/>
</dbReference>
<keyword evidence="4" id="KW-0560">Oxidoreductase</keyword>
<dbReference type="EMBL" id="BNAJ01000013">
    <property type="protein sequence ID" value="GHF59041.1"/>
    <property type="molecule type" value="Genomic_DNA"/>
</dbReference>
<reference evidence="3" key="4">
    <citation type="submission" date="2024-05" db="EMBL/GenBank/DDBJ databases">
        <authorList>
            <person name="Sun Q."/>
            <person name="Zhou Y."/>
        </authorList>
    </citation>
    <scope>NUCLEOTIDE SEQUENCE</scope>
    <source>
        <strain evidence="3">CGMCC 1.18437</strain>
    </source>
</reference>
<evidence type="ECO:0000256" key="1">
    <source>
        <dbReference type="SAM" id="MobiDB-lite"/>
    </source>
</evidence>
<sequence length="281" mass="29265">MNKTPQLTPDDDDTQIGSIYSRRRALKLFGLGTLLAGGAAVAGGGGPQPMGAPPAGSPPPGGAGMAPMGTSAGTTGVGGLPGCVVRPEQTQGPYWVDEKLNRRDIRADTKTGAVKAGVPLTLEFVVSRVSTGGCQPRADVMVDIWHCDALGVYSDATDPGYSTRGQNFLRGYQRTGADGKASFSTIFPGWYAGRAVHVHYRLRTLDASGKVTSDFASQLFFAEAVIDRVHATAPYNSKGRRDTLNATDSIYKNGGSQMLLTTTGSVAGGLHATFDVGLNLG</sequence>
<evidence type="ECO:0000313" key="5">
    <source>
        <dbReference type="Proteomes" id="UP000539473"/>
    </source>
</evidence>
<dbReference type="Proteomes" id="UP000539473">
    <property type="component" value="Unassembled WGS sequence"/>
</dbReference>
<evidence type="ECO:0000313" key="3">
    <source>
        <dbReference type="EMBL" id="GHF59041.1"/>
    </source>
</evidence>
<dbReference type="SUPFAM" id="SSF49482">
    <property type="entry name" value="Aromatic compound dioxygenase"/>
    <property type="match status" value="1"/>
</dbReference>
<dbReference type="AlphaFoldDB" id="A0A7W8KHQ7"/>
<dbReference type="RefSeq" id="WP_184114915.1">
    <property type="nucleotide sequence ID" value="NZ_BNAJ01000013.1"/>
</dbReference>
<evidence type="ECO:0000313" key="4">
    <source>
        <dbReference type="EMBL" id="MBB5378429.1"/>
    </source>
</evidence>
<accession>A0A7W8KHQ7</accession>
<keyword evidence="6" id="KW-1185">Reference proteome</keyword>
<dbReference type="PANTHER" id="PTHR34315:SF1">
    <property type="entry name" value="INTRADIOL RING-CLEAVAGE DIOXYGENASES DOMAIN-CONTAINING PROTEIN-RELATED"/>
    <property type="match status" value="1"/>
</dbReference>
<proteinExistence type="predicted"/>
<reference evidence="4 5" key="3">
    <citation type="submission" date="2020-08" db="EMBL/GenBank/DDBJ databases">
        <title>Genomic Encyclopedia of Type Strains, Phase IV (KMG-IV): sequencing the most valuable type-strain genomes for metagenomic binning, comparative biology and taxonomic classification.</title>
        <authorList>
            <person name="Goeker M."/>
        </authorList>
    </citation>
    <scope>NUCLEOTIDE SEQUENCE [LARGE SCALE GENOMIC DNA]</scope>
    <source>
        <strain evidence="4 5">DSM 27521</strain>
    </source>
</reference>
<comment type="caution">
    <text evidence="4">The sequence shown here is derived from an EMBL/GenBank/DDBJ whole genome shotgun (WGS) entry which is preliminary data.</text>
</comment>
<reference evidence="3" key="1">
    <citation type="journal article" date="2014" name="Int. J. Syst. Evol. Microbiol.">
        <title>Complete genome of a new Firmicutes species belonging to the dominant human colonic microbiota ('Ruminococcus bicirculans') reveals two chromosomes and a selective capacity to utilize plant glucans.</title>
        <authorList>
            <consortium name="NISC Comparative Sequencing Program"/>
            <person name="Wegmann U."/>
            <person name="Louis P."/>
            <person name="Goesmann A."/>
            <person name="Henrissat B."/>
            <person name="Duncan S.H."/>
            <person name="Flint H.J."/>
        </authorList>
    </citation>
    <scope>NUCLEOTIDE SEQUENCE</scope>
    <source>
        <strain evidence="3">CGMCC 1.18437</strain>
    </source>
</reference>
<dbReference type="CDD" id="cd03457">
    <property type="entry name" value="intradiol_dioxygenase_like"/>
    <property type="match status" value="1"/>
</dbReference>
<dbReference type="Gene3D" id="2.60.130.10">
    <property type="entry name" value="Aromatic compound dioxygenase"/>
    <property type="match status" value="1"/>
</dbReference>
<evidence type="ECO:0000259" key="2">
    <source>
        <dbReference type="Pfam" id="PF00775"/>
    </source>
</evidence>
<reference evidence="6" key="2">
    <citation type="journal article" date="2019" name="Int. J. Syst. Evol. Microbiol.">
        <title>The Global Catalogue of Microorganisms (GCM) 10K type strain sequencing project: providing services to taxonomists for standard genome sequencing and annotation.</title>
        <authorList>
            <consortium name="The Broad Institute Genomics Platform"/>
            <consortium name="The Broad Institute Genome Sequencing Center for Infectious Disease"/>
            <person name="Wu L."/>
            <person name="Ma J."/>
        </authorList>
    </citation>
    <scope>NUCLEOTIDE SEQUENCE [LARGE SCALE GENOMIC DNA]</scope>
    <source>
        <strain evidence="6">CGMCC 1.18437</strain>
    </source>
</reference>
<organism evidence="4 5">
    <name type="scientific">Deinococcus metalli</name>
    <dbReference type="NCBI Taxonomy" id="1141878"/>
    <lineage>
        <taxon>Bacteria</taxon>
        <taxon>Thermotogati</taxon>
        <taxon>Deinococcota</taxon>
        <taxon>Deinococci</taxon>
        <taxon>Deinococcales</taxon>
        <taxon>Deinococcaceae</taxon>
        <taxon>Deinococcus</taxon>
    </lineage>
</organism>
<evidence type="ECO:0000313" key="6">
    <source>
        <dbReference type="Proteomes" id="UP000619376"/>
    </source>
</evidence>
<dbReference type="Pfam" id="PF00775">
    <property type="entry name" value="Dioxygenase_C"/>
    <property type="match status" value="1"/>
</dbReference>
<gene>
    <name evidence="3" type="ORF">GCM10017781_39030</name>
    <name evidence="4" type="ORF">HNQ07_003935</name>
</gene>
<protein>
    <submittedName>
        <fullName evidence="4">Protocatechuate 3,4-dioxygenase beta subunit</fullName>
    </submittedName>
</protein>
<dbReference type="GO" id="GO:0008199">
    <property type="term" value="F:ferric iron binding"/>
    <property type="evidence" value="ECO:0007669"/>
    <property type="project" value="InterPro"/>
</dbReference>
<keyword evidence="4" id="KW-0223">Dioxygenase</keyword>
<feature type="compositionally biased region" description="Low complexity" evidence="1">
    <location>
        <begin position="65"/>
        <end position="74"/>
    </location>
</feature>
<dbReference type="InterPro" id="IPR000627">
    <property type="entry name" value="Intradiol_dOase_C"/>
</dbReference>
<name>A0A7W8KHQ7_9DEIO</name>
<feature type="region of interest" description="Disordered" evidence="1">
    <location>
        <begin position="46"/>
        <end position="84"/>
    </location>
</feature>